<proteinExistence type="inferred from homology"/>
<organism evidence="9 10">
    <name type="scientific">Caldalkalibacillus horti</name>
    <dbReference type="NCBI Taxonomy" id="77523"/>
    <lineage>
        <taxon>Bacteria</taxon>
        <taxon>Bacillati</taxon>
        <taxon>Bacillota</taxon>
        <taxon>Bacilli</taxon>
        <taxon>Bacillales</taxon>
        <taxon>Bacillaceae</taxon>
        <taxon>Caldalkalibacillus</taxon>
    </lineage>
</organism>
<evidence type="ECO:0000256" key="6">
    <source>
        <dbReference type="ARBA" id="ARBA00023136"/>
    </source>
</evidence>
<evidence type="ECO:0000256" key="1">
    <source>
        <dbReference type="ARBA" id="ARBA00004651"/>
    </source>
</evidence>
<evidence type="ECO:0000256" key="7">
    <source>
        <dbReference type="SAM" id="Phobius"/>
    </source>
</evidence>
<gene>
    <name evidence="9" type="ORF">J2S11_004429</name>
</gene>
<feature type="transmembrane region" description="Helical" evidence="7">
    <location>
        <begin position="55"/>
        <end position="73"/>
    </location>
</feature>
<protein>
    <submittedName>
        <fullName evidence="9">Uncharacterized membrane protein YcaP (DUF421 family)</fullName>
    </submittedName>
</protein>
<comment type="subcellular location">
    <subcellularLocation>
        <location evidence="1">Cell membrane</location>
        <topology evidence="1">Multi-pass membrane protein</topology>
    </subcellularLocation>
</comment>
<accession>A0ABT9W5W6</accession>
<keyword evidence="5 7" id="KW-1133">Transmembrane helix</keyword>
<dbReference type="Proteomes" id="UP001235840">
    <property type="component" value="Unassembled WGS sequence"/>
</dbReference>
<dbReference type="PANTHER" id="PTHR34582:SF2">
    <property type="entry name" value="UPF0702 TRANSMEMBRANE PROTEIN YDFR"/>
    <property type="match status" value="1"/>
</dbReference>
<evidence type="ECO:0000313" key="10">
    <source>
        <dbReference type="Proteomes" id="UP001235840"/>
    </source>
</evidence>
<comment type="similarity">
    <text evidence="2">Belongs to the UPF0702 family.</text>
</comment>
<evidence type="ECO:0000256" key="2">
    <source>
        <dbReference type="ARBA" id="ARBA00006448"/>
    </source>
</evidence>
<dbReference type="EMBL" id="JAUSTY010000033">
    <property type="protein sequence ID" value="MDQ0168467.1"/>
    <property type="molecule type" value="Genomic_DNA"/>
</dbReference>
<dbReference type="InterPro" id="IPR023090">
    <property type="entry name" value="UPF0702_alpha/beta_dom_sf"/>
</dbReference>
<dbReference type="PANTHER" id="PTHR34582">
    <property type="entry name" value="UPF0702 TRANSMEMBRANE PROTEIN YCAP"/>
    <property type="match status" value="1"/>
</dbReference>
<dbReference type="InterPro" id="IPR007353">
    <property type="entry name" value="DUF421"/>
</dbReference>
<keyword evidence="6 7" id="KW-0472">Membrane</keyword>
<dbReference type="Pfam" id="PF04239">
    <property type="entry name" value="DUF421"/>
    <property type="match status" value="1"/>
</dbReference>
<dbReference type="RefSeq" id="WP_307398218.1">
    <property type="nucleotide sequence ID" value="NZ_BAAADK010000040.1"/>
</dbReference>
<reference evidence="9 10" key="1">
    <citation type="submission" date="2023-07" db="EMBL/GenBank/DDBJ databases">
        <title>Genomic Encyclopedia of Type Strains, Phase IV (KMG-IV): sequencing the most valuable type-strain genomes for metagenomic binning, comparative biology and taxonomic classification.</title>
        <authorList>
            <person name="Goeker M."/>
        </authorList>
    </citation>
    <scope>NUCLEOTIDE SEQUENCE [LARGE SCALE GENOMIC DNA]</scope>
    <source>
        <strain evidence="9 10">DSM 12751</strain>
    </source>
</reference>
<evidence type="ECO:0000256" key="4">
    <source>
        <dbReference type="ARBA" id="ARBA00022692"/>
    </source>
</evidence>
<dbReference type="Gene3D" id="3.30.240.20">
    <property type="entry name" value="bsu07140 like domains"/>
    <property type="match status" value="1"/>
</dbReference>
<keyword evidence="4 7" id="KW-0812">Transmembrane</keyword>
<evidence type="ECO:0000256" key="3">
    <source>
        <dbReference type="ARBA" id="ARBA00022475"/>
    </source>
</evidence>
<name>A0ABT9W5W6_9BACI</name>
<comment type="caution">
    <text evidence="9">The sequence shown here is derived from an EMBL/GenBank/DDBJ whole genome shotgun (WGS) entry which is preliminary data.</text>
</comment>
<sequence length="198" mass="22217">MDFIWETIVLTLAGILLLRLTGRKSVAQMTISSTIVLVSVGTVIVQPVIQKNVWKTILAIAIISVLLIIIEFLQMKFNLFDIIFSGKSKVIIKDGKPHTENLMKLRLGIDQLEMRLRQNGISKIEDVQTATLEANGQIGYELMPDAKPLTVGEFKKLMGYPTASQQVQSSLHQQEEGYNLFDEVKADGHDKLIPKRLE</sequence>
<evidence type="ECO:0000256" key="5">
    <source>
        <dbReference type="ARBA" id="ARBA00022989"/>
    </source>
</evidence>
<feature type="domain" description="YetF C-terminal" evidence="8">
    <location>
        <begin position="76"/>
        <end position="145"/>
    </location>
</feature>
<keyword evidence="10" id="KW-1185">Reference proteome</keyword>
<feature type="transmembrane region" description="Helical" evidence="7">
    <location>
        <begin position="29"/>
        <end position="49"/>
    </location>
</feature>
<keyword evidence="3" id="KW-1003">Cell membrane</keyword>
<evidence type="ECO:0000313" key="9">
    <source>
        <dbReference type="EMBL" id="MDQ0168467.1"/>
    </source>
</evidence>
<evidence type="ECO:0000259" key="8">
    <source>
        <dbReference type="Pfam" id="PF04239"/>
    </source>
</evidence>